<evidence type="ECO:0000256" key="2">
    <source>
        <dbReference type="SAM" id="SignalP"/>
    </source>
</evidence>
<keyword evidence="2" id="KW-0732">Signal</keyword>
<evidence type="ECO:0000256" key="1">
    <source>
        <dbReference type="SAM" id="MobiDB-lite"/>
    </source>
</evidence>
<gene>
    <name evidence="4" type="ORF">ODALV1_LOCUS10838</name>
</gene>
<evidence type="ECO:0000313" key="5">
    <source>
        <dbReference type="Proteomes" id="UP001642540"/>
    </source>
</evidence>
<reference evidence="4 5" key="1">
    <citation type="submission" date="2024-08" db="EMBL/GenBank/DDBJ databases">
        <authorList>
            <person name="Cucini C."/>
            <person name="Frati F."/>
        </authorList>
    </citation>
    <scope>NUCLEOTIDE SEQUENCE [LARGE SCALE GENOMIC DNA]</scope>
</reference>
<dbReference type="Proteomes" id="UP001642540">
    <property type="component" value="Unassembled WGS sequence"/>
</dbReference>
<sequence>MNFSFAIFLLATLLAQSNSVVGTEDEYEHDDNVVEHPGPTFSPIPLEIEEAVIPVEATSSSEDDAKEEDEEVIQTTTYPVFDEPPSSTTIQSNILPPTSTTEGTTTTSTSSTTTEATSIRAETTSTTAETPSSSTTTEISSTTSSAPFLPPHQRPARSDLASMPPPTGQEIVVGNVTIYESAVTNDTFEDVMLISVHDIFGFHPHVKYISDRLSGFGFRAVVPDFFHGNPIAIENFPPPNFTETAKYLFNKDGFWLQRVKADLQTVMNYYRQTENITSFGLYGFCWGAKMIVYASEDKDFQDINAIGFVHPSRLVTSDANKINAPALLLPSNAEPDMVPFLQILEQRFGEGKSEHYRYEDMRHGFVGATSDFSNPDVRSRVEDVIEKLNIFFRKHLV</sequence>
<feature type="compositionally biased region" description="Low complexity" evidence="1">
    <location>
        <begin position="98"/>
        <end position="146"/>
    </location>
</feature>
<evidence type="ECO:0000259" key="3">
    <source>
        <dbReference type="Pfam" id="PF01738"/>
    </source>
</evidence>
<feature type="region of interest" description="Disordered" evidence="1">
    <location>
        <begin position="57"/>
        <end position="161"/>
    </location>
</feature>
<feature type="chain" id="PRO_5046295629" description="Dienelactone hydrolase domain-containing protein" evidence="2">
    <location>
        <begin position="23"/>
        <end position="397"/>
    </location>
</feature>
<feature type="signal peptide" evidence="2">
    <location>
        <begin position="1"/>
        <end position="22"/>
    </location>
</feature>
<feature type="compositionally biased region" description="Polar residues" evidence="1">
    <location>
        <begin position="85"/>
        <end position="97"/>
    </location>
</feature>
<comment type="caution">
    <text evidence="4">The sequence shown here is derived from an EMBL/GenBank/DDBJ whole genome shotgun (WGS) entry which is preliminary data.</text>
</comment>
<dbReference type="InterPro" id="IPR002925">
    <property type="entry name" value="Dienelactn_hydro"/>
</dbReference>
<dbReference type="Gene3D" id="3.40.50.1820">
    <property type="entry name" value="alpha/beta hydrolase"/>
    <property type="match status" value="1"/>
</dbReference>
<accession>A0ABP1QM04</accession>
<evidence type="ECO:0000313" key="4">
    <source>
        <dbReference type="EMBL" id="CAL8101426.1"/>
    </source>
</evidence>
<protein>
    <recommendedName>
        <fullName evidence="3">Dienelactone hydrolase domain-containing protein</fullName>
    </recommendedName>
</protein>
<dbReference type="InterPro" id="IPR029058">
    <property type="entry name" value="AB_hydrolase_fold"/>
</dbReference>
<proteinExistence type="predicted"/>
<dbReference type="PANTHER" id="PTHR47668">
    <property type="entry name" value="DIENELACTONE HYDROLASE FAMILY PROTEIN (AFU_ORTHOLOGUE AFUA_6G01940)"/>
    <property type="match status" value="1"/>
</dbReference>
<dbReference type="EMBL" id="CAXLJM020000033">
    <property type="protein sequence ID" value="CAL8101426.1"/>
    <property type="molecule type" value="Genomic_DNA"/>
</dbReference>
<name>A0ABP1QM04_9HEXA</name>
<feature type="domain" description="Dienelactone hydrolase" evidence="3">
    <location>
        <begin position="194"/>
        <end position="395"/>
    </location>
</feature>
<organism evidence="4 5">
    <name type="scientific">Orchesella dallaii</name>
    <dbReference type="NCBI Taxonomy" id="48710"/>
    <lineage>
        <taxon>Eukaryota</taxon>
        <taxon>Metazoa</taxon>
        <taxon>Ecdysozoa</taxon>
        <taxon>Arthropoda</taxon>
        <taxon>Hexapoda</taxon>
        <taxon>Collembola</taxon>
        <taxon>Entomobryomorpha</taxon>
        <taxon>Entomobryoidea</taxon>
        <taxon>Orchesellidae</taxon>
        <taxon>Orchesellinae</taxon>
        <taxon>Orchesella</taxon>
    </lineage>
</organism>
<dbReference type="Pfam" id="PF01738">
    <property type="entry name" value="DLH"/>
    <property type="match status" value="1"/>
</dbReference>
<keyword evidence="5" id="KW-1185">Reference proteome</keyword>
<feature type="compositionally biased region" description="Acidic residues" evidence="1">
    <location>
        <begin position="61"/>
        <end position="72"/>
    </location>
</feature>
<dbReference type="PANTHER" id="PTHR47668:SF1">
    <property type="entry name" value="DIENELACTONE HYDROLASE DOMAIN-CONTAINING PROTEIN-RELATED"/>
    <property type="match status" value="1"/>
</dbReference>
<dbReference type="SUPFAM" id="SSF53474">
    <property type="entry name" value="alpha/beta-Hydrolases"/>
    <property type="match status" value="1"/>
</dbReference>